<name>A0A8J3R242_9ACTN</name>
<organism evidence="3 4">
    <name type="scientific">Rugosimonospora africana</name>
    <dbReference type="NCBI Taxonomy" id="556532"/>
    <lineage>
        <taxon>Bacteria</taxon>
        <taxon>Bacillati</taxon>
        <taxon>Actinomycetota</taxon>
        <taxon>Actinomycetes</taxon>
        <taxon>Micromonosporales</taxon>
        <taxon>Micromonosporaceae</taxon>
        <taxon>Rugosimonospora</taxon>
    </lineage>
</organism>
<feature type="transmembrane region" description="Helical" evidence="2">
    <location>
        <begin position="6"/>
        <end position="26"/>
    </location>
</feature>
<keyword evidence="2" id="KW-1133">Transmembrane helix</keyword>
<keyword evidence="2" id="KW-0472">Membrane</keyword>
<evidence type="ECO:0000256" key="2">
    <source>
        <dbReference type="SAM" id="Phobius"/>
    </source>
</evidence>
<dbReference type="EMBL" id="BONZ01000091">
    <property type="protein sequence ID" value="GIH20243.1"/>
    <property type="molecule type" value="Genomic_DNA"/>
</dbReference>
<evidence type="ECO:0000313" key="4">
    <source>
        <dbReference type="Proteomes" id="UP000642748"/>
    </source>
</evidence>
<proteinExistence type="predicted"/>
<dbReference type="Proteomes" id="UP000642748">
    <property type="component" value="Unassembled WGS sequence"/>
</dbReference>
<evidence type="ECO:0000313" key="3">
    <source>
        <dbReference type="EMBL" id="GIH20243.1"/>
    </source>
</evidence>
<accession>A0A8J3R242</accession>
<sequence length="105" mass="10896">MSITQTVLVFAGIPAAVIVAVFLLVYGTSARRSSKRYRPGRPFTFAPVWFLAAPERVVGEGPGARELTAAEHRSALPAGPLLSQAADAPPVPAAHGETGGASDSW</sequence>
<dbReference type="AlphaFoldDB" id="A0A8J3R242"/>
<protein>
    <submittedName>
        <fullName evidence="3">Uncharacterized protein</fullName>
    </submittedName>
</protein>
<evidence type="ECO:0000256" key="1">
    <source>
        <dbReference type="SAM" id="MobiDB-lite"/>
    </source>
</evidence>
<feature type="region of interest" description="Disordered" evidence="1">
    <location>
        <begin position="81"/>
        <end position="105"/>
    </location>
</feature>
<dbReference type="RefSeq" id="WP_203923669.1">
    <property type="nucleotide sequence ID" value="NZ_BONZ01000091.1"/>
</dbReference>
<comment type="caution">
    <text evidence="3">The sequence shown here is derived from an EMBL/GenBank/DDBJ whole genome shotgun (WGS) entry which is preliminary data.</text>
</comment>
<keyword evidence="2" id="KW-0812">Transmembrane</keyword>
<reference evidence="3" key="1">
    <citation type="submission" date="2021-01" db="EMBL/GenBank/DDBJ databases">
        <title>Whole genome shotgun sequence of Rugosimonospora africana NBRC 104875.</title>
        <authorList>
            <person name="Komaki H."/>
            <person name="Tamura T."/>
        </authorList>
    </citation>
    <scope>NUCLEOTIDE SEQUENCE</scope>
    <source>
        <strain evidence="3">NBRC 104875</strain>
    </source>
</reference>
<keyword evidence="4" id="KW-1185">Reference proteome</keyword>
<gene>
    <name evidence="3" type="ORF">Raf01_84150</name>
</gene>